<dbReference type="AlphaFoldDB" id="A0A918YT67"/>
<feature type="region of interest" description="Disordered" evidence="1">
    <location>
        <begin position="344"/>
        <end position="370"/>
    </location>
</feature>
<reference evidence="2" key="1">
    <citation type="journal article" date="2014" name="Int. J. Syst. Evol. Microbiol.">
        <title>Complete genome sequence of Corynebacterium casei LMG S-19264T (=DSM 44701T), isolated from a smear-ripened cheese.</title>
        <authorList>
            <consortium name="US DOE Joint Genome Institute (JGI-PGF)"/>
            <person name="Walter F."/>
            <person name="Albersmeier A."/>
            <person name="Kalinowski J."/>
            <person name="Ruckert C."/>
        </authorList>
    </citation>
    <scope>NUCLEOTIDE SEQUENCE</scope>
    <source>
        <strain evidence="2">JCM 4714</strain>
    </source>
</reference>
<evidence type="ECO:0000313" key="2">
    <source>
        <dbReference type="EMBL" id="GHE15246.1"/>
    </source>
</evidence>
<proteinExistence type="predicted"/>
<dbReference type="Proteomes" id="UP000655443">
    <property type="component" value="Unassembled WGS sequence"/>
</dbReference>
<dbReference type="RefSeq" id="WP_189959249.1">
    <property type="nucleotide sequence ID" value="NZ_BMVG01000060.1"/>
</dbReference>
<organism evidence="2 3">
    <name type="scientific">Streptomyces alanosinicus</name>
    <dbReference type="NCBI Taxonomy" id="68171"/>
    <lineage>
        <taxon>Bacteria</taxon>
        <taxon>Bacillati</taxon>
        <taxon>Actinomycetota</taxon>
        <taxon>Actinomycetes</taxon>
        <taxon>Kitasatosporales</taxon>
        <taxon>Streptomycetaceae</taxon>
        <taxon>Streptomyces</taxon>
    </lineage>
</organism>
<evidence type="ECO:0000256" key="1">
    <source>
        <dbReference type="SAM" id="MobiDB-lite"/>
    </source>
</evidence>
<protein>
    <submittedName>
        <fullName evidence="2">Uncharacterized protein</fullName>
    </submittedName>
</protein>
<evidence type="ECO:0000313" key="3">
    <source>
        <dbReference type="Proteomes" id="UP000655443"/>
    </source>
</evidence>
<comment type="caution">
    <text evidence="2">The sequence shown here is derived from an EMBL/GenBank/DDBJ whole genome shotgun (WGS) entry which is preliminary data.</text>
</comment>
<accession>A0A918YT67</accession>
<dbReference type="EMBL" id="BMVG01000060">
    <property type="protein sequence ID" value="GHE15246.1"/>
    <property type="molecule type" value="Genomic_DNA"/>
</dbReference>
<sequence length="447" mass="48038">MSVRNLLDAAFAGPSVPGARASGFTVTDLGSDAWKEFLLGPGAAPGRSGSWDEPLAVLWKRVVAECGAAQRLAAEHDVDWELAPHESKAVLALCGPDNVVVDVAAAALATQREQWERERRFARIHRRLPANLVGLVPADVGALRSGLLVEHEFRTSTYQVERDRAVRWLRALTGTAAYLAAAHMVPAPLALDVVTTAPLDEQTRAALRLPAPWSLITHDPVPLHAAEADDDELAALVEAGVCMGPEPVILGGLIAAQPDGRLDTTSGFLLISSLDAAGRRCWMLQPAAFGHHAGGRVLYGYAAQLAFARWTPPPVLPDPGPRPTSRSTLGRIATSEADRAGGFHGVRVLDFTPPPEEPPEERRAPAGSRGPLVFGTWRRAHWKPGVRIGIRDSDGRLVGPVYKDGAVEGLTFSRERRFFPRARVRPDLPLAPTTPVYRIPNPGAPGR</sequence>
<reference evidence="2" key="2">
    <citation type="submission" date="2020-09" db="EMBL/GenBank/DDBJ databases">
        <authorList>
            <person name="Sun Q."/>
            <person name="Ohkuma M."/>
        </authorList>
    </citation>
    <scope>NUCLEOTIDE SEQUENCE</scope>
    <source>
        <strain evidence="2">JCM 4714</strain>
    </source>
</reference>
<keyword evidence="3" id="KW-1185">Reference proteome</keyword>
<gene>
    <name evidence="2" type="ORF">GCM10010339_89270</name>
</gene>
<name>A0A918YT67_9ACTN</name>